<organism evidence="1 2">
    <name type="scientific">Acidiferrobacter thiooxydans</name>
    <dbReference type="NCBI Taxonomy" id="163359"/>
    <lineage>
        <taxon>Bacteria</taxon>
        <taxon>Pseudomonadati</taxon>
        <taxon>Pseudomonadota</taxon>
        <taxon>Gammaproteobacteria</taxon>
        <taxon>Acidiferrobacterales</taxon>
        <taxon>Acidiferrobacteraceae</taxon>
        <taxon>Acidiferrobacter</taxon>
    </lineage>
</organism>
<dbReference type="EMBL" id="PSYR01000002">
    <property type="protein sequence ID" value="RCN56985.1"/>
    <property type="molecule type" value="Genomic_DNA"/>
</dbReference>
<name>A0A1C2FZU8_9GAMM</name>
<dbReference type="RefSeq" id="WP_065971400.1">
    <property type="nucleotide sequence ID" value="NZ_CP080624.1"/>
</dbReference>
<dbReference type="PANTHER" id="PTHR34406:SF1">
    <property type="entry name" value="PROTEIN YCEI"/>
    <property type="match status" value="1"/>
</dbReference>
<evidence type="ECO:0000313" key="1">
    <source>
        <dbReference type="EMBL" id="RCN56985.1"/>
    </source>
</evidence>
<dbReference type="Gene3D" id="2.40.128.110">
    <property type="entry name" value="Lipid/polyisoprenoid-binding, YceI-like"/>
    <property type="match status" value="1"/>
</dbReference>
<proteinExistence type="predicted"/>
<evidence type="ECO:0000313" key="2">
    <source>
        <dbReference type="Proteomes" id="UP000253250"/>
    </source>
</evidence>
<reference evidence="1 2" key="1">
    <citation type="submission" date="2018-02" db="EMBL/GenBank/DDBJ databases">
        <title>Insights into the biology of acidophilic members of the Acidiferrobacteraceae family derived from comparative genomic analyses.</title>
        <authorList>
            <person name="Issotta F."/>
            <person name="Thyssen C."/>
            <person name="Mena C."/>
            <person name="Moya A."/>
            <person name="Bellenberg S."/>
            <person name="Sproer C."/>
            <person name="Covarrubias P.C."/>
            <person name="Sand W."/>
            <person name="Quatrini R."/>
            <person name="Vera M."/>
        </authorList>
    </citation>
    <scope>NUCLEOTIDE SEQUENCE [LARGE SCALE GENOMIC DNA]</scope>
    <source>
        <strain evidence="2">m-1</strain>
    </source>
</reference>
<dbReference type="PANTHER" id="PTHR34406">
    <property type="entry name" value="PROTEIN YCEI"/>
    <property type="match status" value="1"/>
</dbReference>
<dbReference type="Pfam" id="PF04264">
    <property type="entry name" value="YceI"/>
    <property type="match status" value="1"/>
</dbReference>
<dbReference type="SMART" id="SM00867">
    <property type="entry name" value="YceI"/>
    <property type="match status" value="1"/>
</dbReference>
<dbReference type="AlphaFoldDB" id="A0A1C2FZU8"/>
<accession>A0A1C2FZU8</accession>
<gene>
    <name evidence="1" type="ORF">C4900_14750</name>
</gene>
<keyword evidence="2" id="KW-1185">Reference proteome</keyword>
<comment type="caution">
    <text evidence="1">The sequence shown here is derived from an EMBL/GenBank/DDBJ whole genome shotgun (WGS) entry which is preliminary data.</text>
</comment>
<sequence>MPSSRISALCRAALVSGLVSAGLVPLAHAARYHRLTDSPNGTYRVDPNHSLAWFTIGHAGVAVVVGRFDKMSGTYTFDSAAPSRDTVAIRIAASSIDTDFPMRDHDLRGPDFFNVREFPTITFDSTRFMPQGARAGLLYGRLTLHGVTRAVVFHVREIGAGEVAALPKPWGGYLSGYEATTTIRRSAFGMAAYAGMIANRVHLHVNIEGVRTAR</sequence>
<dbReference type="InterPro" id="IPR036761">
    <property type="entry name" value="TTHA0802/YceI-like_sf"/>
</dbReference>
<dbReference type="STRING" id="163359.A9R16_14855"/>
<protein>
    <submittedName>
        <fullName evidence="1">Polyisoprenoid-binding protein</fullName>
    </submittedName>
</protein>
<dbReference type="SUPFAM" id="SSF101874">
    <property type="entry name" value="YceI-like"/>
    <property type="match status" value="1"/>
</dbReference>
<dbReference type="InterPro" id="IPR007372">
    <property type="entry name" value="Lipid/polyisoprenoid-bd_YceI"/>
</dbReference>
<dbReference type="OrthoDB" id="9811006at2"/>
<dbReference type="Proteomes" id="UP000253250">
    <property type="component" value="Unassembled WGS sequence"/>
</dbReference>